<protein>
    <submittedName>
        <fullName evidence="1">Uncharacterized protein</fullName>
    </submittedName>
</protein>
<name>A0A514D425_9VIRU</name>
<reference evidence="1" key="1">
    <citation type="submission" date="2019-05" db="EMBL/GenBank/DDBJ databases">
        <title>Metatranscriptomic reconstruction reveals RNA viruses with the potential to shape carbon cycling in soil.</title>
        <authorList>
            <person name="Starr E.P."/>
            <person name="Nuccio E."/>
            <person name="Pett-Ridge J."/>
            <person name="Banfield J.F."/>
            <person name="Firestone M.K."/>
        </authorList>
    </citation>
    <scope>NUCLEOTIDE SEQUENCE</scope>
    <source>
        <strain evidence="1">H2_Bulk_34_75</strain>
    </source>
</reference>
<organism evidence="1">
    <name type="scientific">Leviviridae sp</name>
    <dbReference type="NCBI Taxonomy" id="2027243"/>
    <lineage>
        <taxon>Viruses</taxon>
        <taxon>Riboviria</taxon>
        <taxon>Orthornavirae</taxon>
        <taxon>Lenarviricota</taxon>
        <taxon>Leviviricetes</taxon>
        <taxon>Norzivirales</taxon>
        <taxon>Fiersviridae</taxon>
    </lineage>
</organism>
<dbReference type="EMBL" id="MN034022">
    <property type="protein sequence ID" value="QDH88336.1"/>
    <property type="molecule type" value="Genomic_RNA"/>
</dbReference>
<proteinExistence type="predicted"/>
<gene>
    <name evidence="1" type="ORF">H2Bulk3475_000002</name>
</gene>
<accession>A0A514D425</accession>
<evidence type="ECO:0000313" key="1">
    <source>
        <dbReference type="EMBL" id="QDH88336.1"/>
    </source>
</evidence>
<sequence>MTKSKTGLTLQRQNLELAFRLWIEDWTSERMHQKLVQGIYASTSIHHQMGVRSFLLIIESFTLGQEKAH</sequence>